<dbReference type="Pfam" id="PF01012">
    <property type="entry name" value="ETF"/>
    <property type="match status" value="1"/>
</dbReference>
<keyword evidence="3" id="KW-0274">FAD</keyword>
<organism evidence="5 6">
    <name type="scientific">Tectimicrobiota bacterium</name>
    <dbReference type="NCBI Taxonomy" id="2528274"/>
    <lineage>
        <taxon>Bacteria</taxon>
        <taxon>Pseudomonadati</taxon>
        <taxon>Nitrospinota/Tectimicrobiota group</taxon>
        <taxon>Candidatus Tectimicrobiota</taxon>
    </lineage>
</organism>
<dbReference type="SUPFAM" id="SSF52402">
    <property type="entry name" value="Adenine nucleotide alpha hydrolases-like"/>
    <property type="match status" value="1"/>
</dbReference>
<dbReference type="InterPro" id="IPR029035">
    <property type="entry name" value="DHS-like_NAD/FAD-binding_dom"/>
</dbReference>
<dbReference type="InterPro" id="IPR014731">
    <property type="entry name" value="ETF_asu_C"/>
</dbReference>
<evidence type="ECO:0000259" key="4">
    <source>
        <dbReference type="SMART" id="SM00893"/>
    </source>
</evidence>
<feature type="binding site" evidence="3">
    <location>
        <position position="296"/>
    </location>
    <ligand>
        <name>FAD</name>
        <dbReference type="ChEBI" id="CHEBI:57692"/>
    </ligand>
</feature>
<dbReference type="GO" id="GO:0033539">
    <property type="term" value="P:fatty acid beta-oxidation using acyl-CoA dehydrogenase"/>
    <property type="evidence" value="ECO:0007669"/>
    <property type="project" value="TreeGrafter"/>
</dbReference>
<feature type="binding site" evidence="3">
    <location>
        <position position="218"/>
    </location>
    <ligand>
        <name>FAD</name>
        <dbReference type="ChEBI" id="CHEBI:57692"/>
    </ligand>
</feature>
<feature type="binding site" evidence="3">
    <location>
        <begin position="258"/>
        <end position="262"/>
    </location>
    <ligand>
        <name>FAD</name>
        <dbReference type="ChEBI" id="CHEBI:57692"/>
    </ligand>
</feature>
<dbReference type="GO" id="GO:0009055">
    <property type="term" value="F:electron transfer activity"/>
    <property type="evidence" value="ECO:0007669"/>
    <property type="project" value="InterPro"/>
</dbReference>
<dbReference type="GO" id="GO:0050660">
    <property type="term" value="F:flavin adenine dinucleotide binding"/>
    <property type="evidence" value="ECO:0007669"/>
    <property type="project" value="InterPro"/>
</dbReference>
<evidence type="ECO:0000313" key="6">
    <source>
        <dbReference type="Proteomes" id="UP000712673"/>
    </source>
</evidence>
<dbReference type="Gene3D" id="3.40.50.1220">
    <property type="entry name" value="TPP-binding domain"/>
    <property type="match status" value="1"/>
</dbReference>
<feature type="binding site" evidence="3">
    <location>
        <begin position="244"/>
        <end position="245"/>
    </location>
    <ligand>
        <name>FAD</name>
        <dbReference type="ChEBI" id="CHEBI:57692"/>
    </ligand>
</feature>
<keyword evidence="3" id="KW-0285">Flavoprotein</keyword>
<dbReference type="EMBL" id="VGLS01000581">
    <property type="protein sequence ID" value="MBM3225456.1"/>
    <property type="molecule type" value="Genomic_DNA"/>
</dbReference>
<feature type="domain" description="Electron transfer flavoprotein alpha/beta-subunit N-terminal" evidence="4">
    <location>
        <begin position="5"/>
        <end position="198"/>
    </location>
</feature>
<dbReference type="CDD" id="cd01715">
    <property type="entry name" value="ETF_alpha"/>
    <property type="match status" value="1"/>
</dbReference>
<evidence type="ECO:0000256" key="2">
    <source>
        <dbReference type="ARBA" id="ARBA00022982"/>
    </source>
</evidence>
<dbReference type="SUPFAM" id="SSF52467">
    <property type="entry name" value="DHS-like NAD/FAD-binding domain"/>
    <property type="match status" value="1"/>
</dbReference>
<dbReference type="Proteomes" id="UP000712673">
    <property type="component" value="Unassembled WGS sequence"/>
</dbReference>
<gene>
    <name evidence="5" type="ORF">FJZ47_16865</name>
</gene>
<evidence type="ECO:0000256" key="3">
    <source>
        <dbReference type="PIRSR" id="PIRSR000089-1"/>
    </source>
</evidence>
<dbReference type="Pfam" id="PF00766">
    <property type="entry name" value="ETF_alpha"/>
    <property type="match status" value="1"/>
</dbReference>
<keyword evidence="2" id="KW-0249">Electron transport</keyword>
<dbReference type="InterPro" id="IPR014730">
    <property type="entry name" value="ETF_a/b_N"/>
</dbReference>
<comment type="similarity">
    <text evidence="1">Belongs to the ETF alpha-subunit/FixB family.</text>
</comment>
<dbReference type="Gene3D" id="3.40.50.620">
    <property type="entry name" value="HUPs"/>
    <property type="match status" value="1"/>
</dbReference>
<comment type="caution">
    <text evidence="5">The sequence shown here is derived from an EMBL/GenBank/DDBJ whole genome shotgun (WGS) entry which is preliminary data.</text>
</comment>
<dbReference type="SMART" id="SM00893">
    <property type="entry name" value="ETF"/>
    <property type="match status" value="1"/>
</dbReference>
<accession>A0A937W252</accession>
<dbReference type="PIRSF" id="PIRSF000089">
    <property type="entry name" value="Electra_flavoP_a"/>
    <property type="match status" value="1"/>
</dbReference>
<name>A0A937W252_UNCTE</name>
<dbReference type="InterPro" id="IPR001308">
    <property type="entry name" value="ETF_a/FixB"/>
</dbReference>
<dbReference type="PANTHER" id="PTHR43153">
    <property type="entry name" value="ELECTRON TRANSFER FLAVOPROTEIN ALPHA"/>
    <property type="match status" value="1"/>
</dbReference>
<sequence length="331" mass="34179">MAQGVLVFAEVAAGGLAAIAKEMLGAGRQLADALGEPLMAAVVGHEVQAAAQDAVAHGADTVYVADAPALSHYQTLSYSAALAHIAEQSTPNILLIGMGDVGRELGPRLAFRLRTGLASDCVELTINPATKLMEATRPVSGGNAMATVVIEHSRPQMATVRGKTMEPAVPDAARQGQIITVTVHLAAGSPAVTLVERVQAESAGVRLEDAEIVISGGRGLKGPEDFYAILNPCAKVLGAAMGASRAAVDEGWVPSPMQVGLTGKIVSPKLYVACAISGAAQHMAGCGYSKTIVAVNRDPDAPIYQRANIGVVGDYKKVIPAFQKKCEELLK</sequence>
<dbReference type="PANTHER" id="PTHR43153:SF1">
    <property type="entry name" value="ELECTRON TRANSFER FLAVOPROTEIN SUBUNIT ALPHA, MITOCHONDRIAL"/>
    <property type="match status" value="1"/>
</dbReference>
<dbReference type="InterPro" id="IPR033947">
    <property type="entry name" value="ETF_alpha_N"/>
</dbReference>
<dbReference type="AlphaFoldDB" id="A0A937W252"/>
<protein>
    <submittedName>
        <fullName evidence="5">Electron transfer flavoprotein subunit alpha/FixB family protein</fullName>
    </submittedName>
</protein>
<keyword evidence="2" id="KW-0813">Transport</keyword>
<proteinExistence type="inferred from homology"/>
<comment type="cofactor">
    <cofactor evidence="3">
        <name>FAD</name>
        <dbReference type="ChEBI" id="CHEBI:57692"/>
    </cofactor>
    <text evidence="3">Binds 1 FAD per dimer.</text>
</comment>
<reference evidence="5" key="1">
    <citation type="submission" date="2019-03" db="EMBL/GenBank/DDBJ databases">
        <title>Lake Tanganyika Metagenome-Assembled Genomes (MAGs).</title>
        <authorList>
            <person name="Tran P."/>
        </authorList>
    </citation>
    <scope>NUCLEOTIDE SEQUENCE</scope>
    <source>
        <strain evidence="5">K_DeepCast_65m_m2_066</strain>
    </source>
</reference>
<evidence type="ECO:0000313" key="5">
    <source>
        <dbReference type="EMBL" id="MBM3225456.1"/>
    </source>
</evidence>
<evidence type="ECO:0000256" key="1">
    <source>
        <dbReference type="ARBA" id="ARBA00005817"/>
    </source>
</evidence>
<dbReference type="InterPro" id="IPR014729">
    <property type="entry name" value="Rossmann-like_a/b/a_fold"/>
</dbReference>